<organism evidence="8 9">
    <name type="scientific">Ectobacillus antri</name>
    <dbReference type="NCBI Taxonomy" id="2486280"/>
    <lineage>
        <taxon>Bacteria</taxon>
        <taxon>Bacillati</taxon>
        <taxon>Bacillota</taxon>
        <taxon>Bacilli</taxon>
        <taxon>Bacillales</taxon>
        <taxon>Bacillaceae</taxon>
        <taxon>Ectobacillus</taxon>
    </lineage>
</organism>
<evidence type="ECO:0000313" key="8">
    <source>
        <dbReference type="EMBL" id="MDG5755244.1"/>
    </source>
</evidence>
<proteinExistence type="predicted"/>
<protein>
    <submittedName>
        <fullName evidence="8">L,D-transpeptidase</fullName>
        <ecNumber evidence="8">2.-.-.-</ecNumber>
    </submittedName>
</protein>
<keyword evidence="3 6" id="KW-0133">Cell shape</keyword>
<keyword evidence="9" id="KW-1185">Reference proteome</keyword>
<evidence type="ECO:0000256" key="4">
    <source>
        <dbReference type="ARBA" id="ARBA00022984"/>
    </source>
</evidence>
<comment type="pathway">
    <text evidence="1 6">Cell wall biogenesis; peptidoglycan biosynthesis.</text>
</comment>
<reference evidence="8 9" key="1">
    <citation type="submission" date="2023-04" db="EMBL/GenBank/DDBJ databases">
        <title>Ectobacillus antri isolated from activated sludge.</title>
        <authorList>
            <person name="Yan P."/>
            <person name="Liu X."/>
        </authorList>
    </citation>
    <scope>NUCLEOTIDE SEQUENCE [LARGE SCALE GENOMIC DNA]</scope>
    <source>
        <strain evidence="8 9">C18H</strain>
    </source>
</reference>
<dbReference type="InterPro" id="IPR050979">
    <property type="entry name" value="LD-transpeptidase"/>
</dbReference>
<dbReference type="GO" id="GO:0016740">
    <property type="term" value="F:transferase activity"/>
    <property type="evidence" value="ECO:0007669"/>
    <property type="project" value="UniProtKB-KW"/>
</dbReference>
<dbReference type="PANTHER" id="PTHR30582">
    <property type="entry name" value="L,D-TRANSPEPTIDASE"/>
    <property type="match status" value="1"/>
</dbReference>
<feature type="active site" description="Nucleophile" evidence="6">
    <location>
        <position position="122"/>
    </location>
</feature>
<dbReference type="EC" id="2.-.-.-" evidence="8"/>
<dbReference type="RefSeq" id="WP_124565588.1">
    <property type="nucleotide sequence ID" value="NZ_JARRRY010000020.1"/>
</dbReference>
<dbReference type="InterPro" id="IPR038063">
    <property type="entry name" value="Transpep_catalytic_dom"/>
</dbReference>
<evidence type="ECO:0000313" key="9">
    <source>
        <dbReference type="Proteomes" id="UP001218246"/>
    </source>
</evidence>
<dbReference type="Proteomes" id="UP001218246">
    <property type="component" value="Unassembled WGS sequence"/>
</dbReference>
<gene>
    <name evidence="8" type="ORF">P6P90_15090</name>
</gene>
<name>A0ABT6H7K5_9BACI</name>
<feature type="domain" description="L,D-TPase catalytic" evidence="7">
    <location>
        <begin position="27"/>
        <end position="146"/>
    </location>
</feature>
<evidence type="ECO:0000256" key="3">
    <source>
        <dbReference type="ARBA" id="ARBA00022960"/>
    </source>
</evidence>
<evidence type="ECO:0000256" key="5">
    <source>
        <dbReference type="ARBA" id="ARBA00023316"/>
    </source>
</evidence>
<evidence type="ECO:0000259" key="7">
    <source>
        <dbReference type="PROSITE" id="PS52029"/>
    </source>
</evidence>
<keyword evidence="4 6" id="KW-0573">Peptidoglycan synthesis</keyword>
<keyword evidence="2 8" id="KW-0808">Transferase</keyword>
<evidence type="ECO:0000256" key="1">
    <source>
        <dbReference type="ARBA" id="ARBA00004752"/>
    </source>
</evidence>
<comment type="caution">
    <text evidence="8">The sequence shown here is derived from an EMBL/GenBank/DDBJ whole genome shotgun (WGS) entry which is preliminary data.</text>
</comment>
<dbReference type="EMBL" id="JARULN010000022">
    <property type="protein sequence ID" value="MDG5755244.1"/>
    <property type="molecule type" value="Genomic_DNA"/>
</dbReference>
<accession>A0ABT6H7K5</accession>
<evidence type="ECO:0000256" key="6">
    <source>
        <dbReference type="PROSITE-ProRule" id="PRU01373"/>
    </source>
</evidence>
<dbReference type="PANTHER" id="PTHR30582:SF4">
    <property type="entry name" value="L,D-TRANSPEPTIDASE YQJB-RELATED"/>
    <property type="match status" value="1"/>
</dbReference>
<sequence>MKKLRVLFILIMVLFLPLEVRAALPDHLILINIETNQLWYFENGNYIRTFPVSTGKKETPTPEGKFLIANKYKNKRYHRKKIEGGAWNNPLGTRWMGLNYKEYGIHGTNKEYSVGTYESNGCIRMNDRNIQWLYDRVPLHTRVVIKRFYISPEMMAHKMGYRVTSWGGKKVQSHQVGRIRLMDRTMLYWRDLNGVYYPIKQVMPNETYEVFSHDGAGTYHIGNGFYIIDKVQEDSVYEQVPNHILANQYKRKQGVL</sequence>
<keyword evidence="5 6" id="KW-0961">Cell wall biogenesis/degradation</keyword>
<dbReference type="SUPFAM" id="SSF141523">
    <property type="entry name" value="L,D-transpeptidase catalytic domain-like"/>
    <property type="match status" value="1"/>
</dbReference>
<dbReference type="Pfam" id="PF03734">
    <property type="entry name" value="YkuD"/>
    <property type="match status" value="1"/>
</dbReference>
<dbReference type="CDD" id="cd16913">
    <property type="entry name" value="YkuD_like"/>
    <property type="match status" value="1"/>
</dbReference>
<evidence type="ECO:0000256" key="2">
    <source>
        <dbReference type="ARBA" id="ARBA00022679"/>
    </source>
</evidence>
<dbReference type="PROSITE" id="PS52029">
    <property type="entry name" value="LD_TPASE"/>
    <property type="match status" value="1"/>
</dbReference>
<dbReference type="InterPro" id="IPR005490">
    <property type="entry name" value="LD_TPept_cat_dom"/>
</dbReference>
<dbReference type="Gene3D" id="2.40.440.10">
    <property type="entry name" value="L,D-transpeptidase catalytic domain-like"/>
    <property type="match status" value="1"/>
</dbReference>
<feature type="active site" description="Proton donor/acceptor" evidence="6">
    <location>
        <position position="106"/>
    </location>
</feature>